<keyword evidence="4 7" id="KW-0812">Transmembrane</keyword>
<feature type="transmembrane region" description="Helical" evidence="7">
    <location>
        <begin position="365"/>
        <end position="389"/>
    </location>
</feature>
<dbReference type="InterPro" id="IPR011701">
    <property type="entry name" value="MFS"/>
</dbReference>
<comment type="caution">
    <text evidence="9">The sequence shown here is derived from an EMBL/GenBank/DDBJ whole genome shotgun (WGS) entry which is preliminary data.</text>
</comment>
<keyword evidence="5 7" id="KW-1133">Transmembrane helix</keyword>
<organism evidence="9 10">
    <name type="scientific">Paenibacillus vortex V453</name>
    <dbReference type="NCBI Taxonomy" id="715225"/>
    <lineage>
        <taxon>Bacteria</taxon>
        <taxon>Bacillati</taxon>
        <taxon>Bacillota</taxon>
        <taxon>Bacilli</taxon>
        <taxon>Bacillales</taxon>
        <taxon>Paenibacillaceae</taxon>
        <taxon>Paenibacillus</taxon>
    </lineage>
</organism>
<evidence type="ECO:0000256" key="2">
    <source>
        <dbReference type="ARBA" id="ARBA00022448"/>
    </source>
</evidence>
<reference evidence="9 10" key="1">
    <citation type="journal article" date="2010" name="BMC Genomics">
        <title>Genome sequence of the pattern forming Paenibacillus vortex bacterium reveals potential for thriving in complex environments.</title>
        <authorList>
            <person name="Sirota-Madi A."/>
            <person name="Olender T."/>
            <person name="Helman Y."/>
            <person name="Ingham C."/>
            <person name="Brainis I."/>
            <person name="Roth D."/>
            <person name="Hagi E."/>
            <person name="Brodsky L."/>
            <person name="Leshkowitz D."/>
            <person name="Galatenko V."/>
            <person name="Nikolaev V."/>
            <person name="Mugasimangalam R.C."/>
            <person name="Bransburg-Zabary S."/>
            <person name="Gutnick D.L."/>
            <person name="Lancet D."/>
            <person name="Ben-Jacob E."/>
        </authorList>
    </citation>
    <scope>NUCLEOTIDE SEQUENCE [LARGE SCALE GENOMIC DNA]</scope>
    <source>
        <strain evidence="9 10">V453</strain>
    </source>
</reference>
<evidence type="ECO:0000256" key="1">
    <source>
        <dbReference type="ARBA" id="ARBA00004651"/>
    </source>
</evidence>
<evidence type="ECO:0000256" key="4">
    <source>
        <dbReference type="ARBA" id="ARBA00022692"/>
    </source>
</evidence>
<dbReference type="PROSITE" id="PS50850">
    <property type="entry name" value="MFS"/>
    <property type="match status" value="1"/>
</dbReference>
<dbReference type="KEGG" id="pvo:PVOR_00005"/>
<keyword evidence="6 7" id="KW-0472">Membrane</keyword>
<dbReference type="EMBL" id="ADHJ01000001">
    <property type="protein sequence ID" value="EFU43575.1"/>
    <property type="molecule type" value="Genomic_DNA"/>
</dbReference>
<feature type="transmembrane region" description="Helical" evidence="7">
    <location>
        <begin position="162"/>
        <end position="186"/>
    </location>
</feature>
<feature type="domain" description="Major facilitator superfamily (MFS) profile" evidence="8">
    <location>
        <begin position="219"/>
        <end position="415"/>
    </location>
</feature>
<keyword evidence="10" id="KW-1185">Reference proteome</keyword>
<dbReference type="Pfam" id="PF07690">
    <property type="entry name" value="MFS_1"/>
    <property type="match status" value="1"/>
</dbReference>
<name>A0A2R9T1P0_9BACL</name>
<dbReference type="InterPro" id="IPR020846">
    <property type="entry name" value="MFS_dom"/>
</dbReference>
<dbReference type="GO" id="GO:0005886">
    <property type="term" value="C:plasma membrane"/>
    <property type="evidence" value="ECO:0007669"/>
    <property type="project" value="UniProtKB-SubCell"/>
</dbReference>
<evidence type="ECO:0000256" key="5">
    <source>
        <dbReference type="ARBA" id="ARBA00022989"/>
    </source>
</evidence>
<feature type="transmembrane region" description="Helical" evidence="7">
    <location>
        <begin position="340"/>
        <end position="359"/>
    </location>
</feature>
<dbReference type="PANTHER" id="PTHR43266:SF8">
    <property type="entry name" value="MACROLIDE-EFFLUX PROTEIN"/>
    <property type="match status" value="1"/>
</dbReference>
<dbReference type="Proteomes" id="UP000003094">
    <property type="component" value="Unassembled WGS sequence"/>
</dbReference>
<feature type="transmembrane region" description="Helical" evidence="7">
    <location>
        <begin position="315"/>
        <end position="333"/>
    </location>
</feature>
<dbReference type="RefSeq" id="WP_006206987.1">
    <property type="nucleotide sequence ID" value="NZ_ADHJ01000001.1"/>
</dbReference>
<evidence type="ECO:0000256" key="6">
    <source>
        <dbReference type="ARBA" id="ARBA00023136"/>
    </source>
</evidence>
<keyword evidence="2" id="KW-0813">Transport</keyword>
<dbReference type="InterPro" id="IPR036259">
    <property type="entry name" value="MFS_trans_sf"/>
</dbReference>
<feature type="transmembrane region" description="Helical" evidence="7">
    <location>
        <begin position="88"/>
        <end position="113"/>
    </location>
</feature>
<dbReference type="Gene3D" id="1.20.1250.20">
    <property type="entry name" value="MFS general substrate transporter like domains"/>
    <property type="match status" value="1"/>
</dbReference>
<evidence type="ECO:0000256" key="3">
    <source>
        <dbReference type="ARBA" id="ARBA00022475"/>
    </source>
</evidence>
<dbReference type="AlphaFoldDB" id="A0A2R9T1P0"/>
<evidence type="ECO:0000313" key="10">
    <source>
        <dbReference type="Proteomes" id="UP000003094"/>
    </source>
</evidence>
<feature type="transmembrane region" description="Helical" evidence="7">
    <location>
        <begin position="258"/>
        <end position="278"/>
    </location>
</feature>
<dbReference type="SUPFAM" id="SSF103473">
    <property type="entry name" value="MFS general substrate transporter"/>
    <property type="match status" value="1"/>
</dbReference>
<dbReference type="CDD" id="cd06173">
    <property type="entry name" value="MFS_MefA_like"/>
    <property type="match status" value="1"/>
</dbReference>
<gene>
    <name evidence="9" type="ORF">PVOR_00005</name>
</gene>
<feature type="transmembrane region" description="Helical" evidence="7">
    <location>
        <begin position="48"/>
        <end position="68"/>
    </location>
</feature>
<feature type="transmembrane region" description="Helical" evidence="7">
    <location>
        <begin position="18"/>
        <end position="36"/>
    </location>
</feature>
<feature type="transmembrane region" description="Helical" evidence="7">
    <location>
        <begin position="285"/>
        <end position="303"/>
    </location>
</feature>
<feature type="transmembrane region" description="Helical" evidence="7">
    <location>
        <begin position="219"/>
        <end position="238"/>
    </location>
</feature>
<sequence length="415" mass="45191">MRQLFGNRAFVLLMVSDFMQNIGIWIRNMALLFFIMEKSNHDPVAVSLLTVIEYVPIFVISMIGGVLADRWRPKRTMIWGDVLSFLSILLILFVVLAGYWQAVFAVMLVSAVVSQFSQPSSMKIIKRCLPDEHVPAATALSQTLMSLFIILGPMVGTTIYQTFGLLASLISLLVLFAASAIVLTFLPSSVDQAPDTTESAGSLLKDMKAGFSYIASSRLLKVLLVVYMVLALGSGLVQPLDIFVITERLQLDMSSVQWFTALEGLGMLIGGLIAAVIAGKVKGTYLLFAGLSFLGLSTFVEVLSQWPMLTGTMRFLTGVLMAMAQTVLMAVMMQQVDEKFIGRLGGVMMPVFTGMMLIGSGFTGWYMSATSIVVVYFTAGALFLLSSFISMKLPISREPVQEAEAPVSVNATVKV</sequence>
<evidence type="ECO:0000259" key="8">
    <source>
        <dbReference type="PROSITE" id="PS50850"/>
    </source>
</evidence>
<evidence type="ECO:0000313" key="9">
    <source>
        <dbReference type="EMBL" id="EFU43575.1"/>
    </source>
</evidence>
<keyword evidence="3" id="KW-1003">Cell membrane</keyword>
<comment type="subcellular location">
    <subcellularLocation>
        <location evidence="1">Cell membrane</location>
        <topology evidence="1">Multi-pass membrane protein</topology>
    </subcellularLocation>
</comment>
<evidence type="ECO:0000256" key="7">
    <source>
        <dbReference type="SAM" id="Phobius"/>
    </source>
</evidence>
<accession>A0A2R9T1P0</accession>
<dbReference type="GO" id="GO:0022857">
    <property type="term" value="F:transmembrane transporter activity"/>
    <property type="evidence" value="ECO:0007669"/>
    <property type="project" value="InterPro"/>
</dbReference>
<proteinExistence type="predicted"/>
<dbReference type="PANTHER" id="PTHR43266">
    <property type="entry name" value="MACROLIDE-EFFLUX PROTEIN"/>
    <property type="match status" value="1"/>
</dbReference>
<protein>
    <submittedName>
        <fullName evidence="9">Major facilitator superfamily MFS_1</fullName>
    </submittedName>
</protein>